<dbReference type="PANTHER" id="PTHR37734">
    <property type="entry name" value="LARGE RIBOSOMAL RNA SUBUNIT ACCUMULATION PROTEIN YCED HOMOLOG 2, CHLOROPLASTIC"/>
    <property type="match status" value="1"/>
</dbReference>
<comment type="caution">
    <text evidence="1">The sequence shown here is derived from an EMBL/GenBank/DDBJ whole genome shotgun (WGS) entry which is preliminary data.</text>
</comment>
<evidence type="ECO:0008006" key="3">
    <source>
        <dbReference type="Google" id="ProtNLM"/>
    </source>
</evidence>
<reference evidence="1" key="1">
    <citation type="submission" date="2023-10" db="EMBL/GenBank/DDBJ databases">
        <title>Chromosome-level genome of the transformable northern wattle, Acacia crassicarpa.</title>
        <authorList>
            <person name="Massaro I."/>
            <person name="Sinha N.R."/>
            <person name="Poethig S."/>
            <person name="Leichty A.R."/>
        </authorList>
    </citation>
    <scope>NUCLEOTIDE SEQUENCE</scope>
    <source>
        <strain evidence="1">Acra3RX</strain>
        <tissue evidence="1">Leaf</tissue>
    </source>
</reference>
<dbReference type="Proteomes" id="UP001293593">
    <property type="component" value="Unassembled WGS sequence"/>
</dbReference>
<evidence type="ECO:0000313" key="2">
    <source>
        <dbReference type="Proteomes" id="UP001293593"/>
    </source>
</evidence>
<dbReference type="EMBL" id="JAWXYG010000001">
    <property type="protein sequence ID" value="KAK4283990.1"/>
    <property type="molecule type" value="Genomic_DNA"/>
</dbReference>
<accession>A0AAE1N7F0</accession>
<proteinExistence type="predicted"/>
<dbReference type="AlphaFoldDB" id="A0AAE1N7F0"/>
<organism evidence="1 2">
    <name type="scientific">Acacia crassicarpa</name>
    <name type="common">northern wattle</name>
    <dbReference type="NCBI Taxonomy" id="499986"/>
    <lineage>
        <taxon>Eukaryota</taxon>
        <taxon>Viridiplantae</taxon>
        <taxon>Streptophyta</taxon>
        <taxon>Embryophyta</taxon>
        <taxon>Tracheophyta</taxon>
        <taxon>Spermatophyta</taxon>
        <taxon>Magnoliopsida</taxon>
        <taxon>eudicotyledons</taxon>
        <taxon>Gunneridae</taxon>
        <taxon>Pentapetalae</taxon>
        <taxon>rosids</taxon>
        <taxon>fabids</taxon>
        <taxon>Fabales</taxon>
        <taxon>Fabaceae</taxon>
        <taxon>Caesalpinioideae</taxon>
        <taxon>mimosoid clade</taxon>
        <taxon>Acacieae</taxon>
        <taxon>Acacia</taxon>
    </lineage>
</organism>
<sequence length="181" mass="19890">MAKASNLAYTVLSSSPHHLASSSAKPKTKTLSIVRTCNNAISATGSSNKSKHLHSPLIGKASRARRRLVTISTSDGKWRGEWTSDYKLSLQDLQLQDLVEVEEDKKENAQVLVSLSIQKHASFGFTVDGSILTSFTRKCSCCSSPYCRQIDAKFKVWILLANRENHNTRLPDIGGDPSLSL</sequence>
<name>A0AAE1N7F0_9FABA</name>
<evidence type="ECO:0000313" key="1">
    <source>
        <dbReference type="EMBL" id="KAK4283990.1"/>
    </source>
</evidence>
<keyword evidence="2" id="KW-1185">Reference proteome</keyword>
<gene>
    <name evidence="1" type="ORF">QN277_000884</name>
</gene>
<dbReference type="PANTHER" id="PTHR37734:SF1">
    <property type="entry name" value="LARGE RIBOSOMAL RNA SUBUNIT ACCUMULATION PROTEIN YCED HOMOLOG 2, CHLOROPLASTIC"/>
    <property type="match status" value="1"/>
</dbReference>
<dbReference type="InterPro" id="IPR044985">
    <property type="entry name" value="YceD_plant"/>
</dbReference>
<protein>
    <recommendedName>
        <fullName evidence="3">Large ribosomal RNA subunit accumulation protein YCED homolog 2, chloroplastic</fullName>
    </recommendedName>
</protein>